<dbReference type="Proteomes" id="UP000249910">
    <property type="component" value="Chromosome"/>
</dbReference>
<dbReference type="PIRSF" id="PIRSF015626">
    <property type="entry name" value="FdhD"/>
    <property type="match status" value="1"/>
</dbReference>
<gene>
    <name evidence="3" type="primary">fdhD</name>
    <name evidence="4" type="ORF">CDV26_01100</name>
</gene>
<dbReference type="EMBL" id="CP022132">
    <property type="protein sequence ID" value="ASG67166.1"/>
    <property type="molecule type" value="Genomic_DNA"/>
</dbReference>
<feature type="active site" description="Cysteine persulfide intermediate" evidence="3">
    <location>
        <position position="108"/>
    </location>
</feature>
<sequence>MKHNDITNIKYHKAFIDFRNSLVTREEVLAVERPLQIVINNIEFSITMQTPGTERYLIRGLLFAENITNLSFKSFKKRETENGTIVKVRLDINNSELISRKFNMNSACGVCGKENLDNLFKSIVPVNRKSALKLSVDVISDLYTTMYSYQKVFQLTGGVHAAGAVNKSGELIAVFEDVGRHNAVDKVIGFLLEEDILSSAEMLIVSSRVSFEIVQKCANAKIPILVAISAPSSLSVDMARKANIKLLAFCKKNRMTYYNGYE</sequence>
<dbReference type="PANTHER" id="PTHR30592:SF1">
    <property type="entry name" value="SULFUR CARRIER PROTEIN FDHD"/>
    <property type="match status" value="1"/>
</dbReference>
<dbReference type="InterPro" id="IPR003786">
    <property type="entry name" value="FdhD"/>
</dbReference>
<dbReference type="HAMAP" id="MF_00187">
    <property type="entry name" value="FdhD"/>
    <property type="match status" value="1"/>
</dbReference>
<comment type="subcellular location">
    <subcellularLocation>
        <location evidence="3">Cytoplasm</location>
    </subcellularLocation>
</comment>
<evidence type="ECO:0000313" key="5">
    <source>
        <dbReference type="Proteomes" id="UP000249910"/>
    </source>
</evidence>
<dbReference type="RefSeq" id="WP_088771722.1">
    <property type="nucleotide sequence ID" value="NZ_AP023082.1"/>
</dbReference>
<dbReference type="Pfam" id="PF02634">
    <property type="entry name" value="FdhD-NarQ"/>
    <property type="match status" value="1"/>
</dbReference>
<evidence type="ECO:0000313" key="4">
    <source>
        <dbReference type="EMBL" id="ASG67166.1"/>
    </source>
</evidence>
<evidence type="ECO:0000256" key="1">
    <source>
        <dbReference type="ARBA" id="ARBA00022490"/>
    </source>
</evidence>
<dbReference type="PANTHER" id="PTHR30592">
    <property type="entry name" value="FORMATE DEHYDROGENASE"/>
    <property type="match status" value="1"/>
</dbReference>
<accession>A0ABN5ATH8</accession>
<organism evidence="4 5">
    <name type="scientific">Francisella halioticida</name>
    <dbReference type="NCBI Taxonomy" id="549298"/>
    <lineage>
        <taxon>Bacteria</taxon>
        <taxon>Pseudomonadati</taxon>
        <taxon>Pseudomonadota</taxon>
        <taxon>Gammaproteobacteria</taxon>
        <taxon>Thiotrichales</taxon>
        <taxon>Francisellaceae</taxon>
        <taxon>Francisella</taxon>
    </lineage>
</organism>
<keyword evidence="1 3" id="KW-0963">Cytoplasm</keyword>
<dbReference type="SUPFAM" id="SSF53927">
    <property type="entry name" value="Cytidine deaminase-like"/>
    <property type="match status" value="1"/>
</dbReference>
<proteinExistence type="inferred from homology"/>
<name>A0ABN5ATH8_9GAMM</name>
<keyword evidence="2 3" id="KW-0501">Molybdenum cofactor biosynthesis</keyword>
<dbReference type="Gene3D" id="3.40.140.10">
    <property type="entry name" value="Cytidine Deaminase, domain 2"/>
    <property type="match status" value="1"/>
</dbReference>
<comment type="function">
    <text evidence="3">Required for formate dehydrogenase (FDH) activity. Acts as a sulfur carrier protein that transfers sulfur from IscS to the molybdenum cofactor prior to its insertion into FDH.</text>
</comment>
<dbReference type="NCBIfam" id="TIGR00129">
    <property type="entry name" value="fdhD_narQ"/>
    <property type="match status" value="1"/>
</dbReference>
<comment type="similarity">
    <text evidence="3">Belongs to the FdhD family.</text>
</comment>
<evidence type="ECO:0000256" key="3">
    <source>
        <dbReference type="HAMAP-Rule" id="MF_00187"/>
    </source>
</evidence>
<feature type="binding site" evidence="3">
    <location>
        <begin position="249"/>
        <end position="254"/>
    </location>
    <ligand>
        <name>Mo-bis(molybdopterin guanine dinucleotide)</name>
        <dbReference type="ChEBI" id="CHEBI:60539"/>
    </ligand>
</feature>
<evidence type="ECO:0000256" key="2">
    <source>
        <dbReference type="ARBA" id="ARBA00023150"/>
    </source>
</evidence>
<dbReference type="Gene3D" id="3.10.20.10">
    <property type="match status" value="1"/>
</dbReference>
<reference evidence="4 5" key="1">
    <citation type="submission" date="2017-06" db="EMBL/GenBank/DDBJ databases">
        <title>Complete genome of Francisella halioticida.</title>
        <authorList>
            <person name="Sjodin A."/>
        </authorList>
    </citation>
    <scope>NUCLEOTIDE SEQUENCE [LARGE SCALE GENOMIC DNA]</scope>
    <source>
        <strain evidence="4 5">DSM 23729</strain>
    </source>
</reference>
<dbReference type="InterPro" id="IPR016193">
    <property type="entry name" value="Cytidine_deaminase-like"/>
</dbReference>
<protein>
    <recommendedName>
        <fullName evidence="3">Sulfur carrier protein FdhD</fullName>
    </recommendedName>
</protein>
<keyword evidence="5" id="KW-1185">Reference proteome</keyword>